<proteinExistence type="predicted"/>
<protein>
    <submittedName>
        <fullName evidence="1">Uncharacterized protein</fullName>
    </submittedName>
</protein>
<reference evidence="1 2" key="1">
    <citation type="submission" date="2018-07" db="EMBL/GenBank/DDBJ databases">
        <title>Comparative genomes isolates from brazilian mangrove.</title>
        <authorList>
            <person name="De Araujo J.E."/>
            <person name="Taketani R.G."/>
            <person name="Silva M.C.P."/>
            <person name="Lourenco M.V."/>
            <person name="Oliveira V.M."/>
            <person name="Andreote F.D."/>
        </authorList>
    </citation>
    <scope>NUCLEOTIDE SEQUENCE [LARGE SCALE GENOMIC DNA]</scope>
    <source>
        <strain evidence="1 2">HEX PRIS-MGV</strain>
    </source>
</reference>
<dbReference type="AlphaFoldDB" id="A0A368KSG7"/>
<dbReference type="OrthoDB" id="269964at2"/>
<evidence type="ECO:0000313" key="2">
    <source>
        <dbReference type="Proteomes" id="UP000253562"/>
    </source>
</evidence>
<organism evidence="1 2">
    <name type="scientific">Bremerella cremea</name>
    <dbReference type="NCBI Taxonomy" id="1031537"/>
    <lineage>
        <taxon>Bacteria</taxon>
        <taxon>Pseudomonadati</taxon>
        <taxon>Planctomycetota</taxon>
        <taxon>Planctomycetia</taxon>
        <taxon>Pirellulales</taxon>
        <taxon>Pirellulaceae</taxon>
        <taxon>Bremerella</taxon>
    </lineage>
</organism>
<comment type="caution">
    <text evidence="1">The sequence shown here is derived from an EMBL/GenBank/DDBJ whole genome shotgun (WGS) entry which is preliminary data.</text>
</comment>
<dbReference type="Proteomes" id="UP000253562">
    <property type="component" value="Unassembled WGS sequence"/>
</dbReference>
<name>A0A368KSG7_9BACT</name>
<dbReference type="EMBL" id="QPEX01000028">
    <property type="protein sequence ID" value="RCS47664.1"/>
    <property type="molecule type" value="Genomic_DNA"/>
</dbReference>
<evidence type="ECO:0000313" key="1">
    <source>
        <dbReference type="EMBL" id="RCS47664.1"/>
    </source>
</evidence>
<sequence length="138" mass="15083">MPKTITATCTLIGHELTKVPVVNPGDWFGKTWLLEIGGSYTPLFLIVEADSASDAIDELADSEKWGHNIVVDDADLGDYDPETCHYGPSGQVLDLDHLAIHGCEGCDVPFPCRYHGDGLPTEGVDPAEFCWDDFDEDE</sequence>
<accession>A0A368KSG7</accession>
<dbReference type="RefSeq" id="WP_114369391.1">
    <property type="nucleotide sequence ID" value="NZ_QPEX01000028.1"/>
</dbReference>
<gene>
    <name evidence="1" type="ORF">DTL42_14185</name>
</gene>